<evidence type="ECO:0000256" key="1">
    <source>
        <dbReference type="ARBA" id="ARBA00004202"/>
    </source>
</evidence>
<dbReference type="RefSeq" id="WP_248232527.1">
    <property type="nucleotide sequence ID" value="NZ_JALNJB010000004.1"/>
</dbReference>
<evidence type="ECO:0000256" key="2">
    <source>
        <dbReference type="ARBA" id="ARBA00022448"/>
    </source>
</evidence>
<accession>A0A9Q4CD73</accession>
<evidence type="ECO:0000256" key="8">
    <source>
        <dbReference type="ARBA" id="ARBA00023065"/>
    </source>
</evidence>
<reference evidence="11" key="1">
    <citation type="submission" date="2022-11" db="EMBL/GenBank/DDBJ databases">
        <title>Corynebacterium sp. isolated from Penguins.</title>
        <authorList>
            <person name="Sedlar K."/>
            <person name="Svec P."/>
        </authorList>
    </citation>
    <scope>NUCLEOTIDE SEQUENCE</scope>
    <source>
        <strain evidence="11">P5875</strain>
    </source>
</reference>
<dbReference type="Gene3D" id="3.40.50.300">
    <property type="entry name" value="P-loop containing nucleotide triphosphate hydrolases"/>
    <property type="match status" value="1"/>
</dbReference>
<evidence type="ECO:0000256" key="7">
    <source>
        <dbReference type="ARBA" id="ARBA00023004"/>
    </source>
</evidence>
<dbReference type="InterPro" id="IPR003593">
    <property type="entry name" value="AAA+_ATPase"/>
</dbReference>
<dbReference type="Pfam" id="PF00005">
    <property type="entry name" value="ABC_tran"/>
    <property type="match status" value="1"/>
</dbReference>
<keyword evidence="8" id="KW-0406">Ion transport</keyword>
<evidence type="ECO:0000256" key="3">
    <source>
        <dbReference type="ARBA" id="ARBA00022475"/>
    </source>
</evidence>
<evidence type="ECO:0000256" key="4">
    <source>
        <dbReference type="ARBA" id="ARBA00022496"/>
    </source>
</evidence>
<name>A0A9Q4CD73_9CORY</name>
<evidence type="ECO:0000313" key="12">
    <source>
        <dbReference type="Proteomes" id="UP001070238"/>
    </source>
</evidence>
<dbReference type="Proteomes" id="UP001070238">
    <property type="component" value="Unassembled WGS sequence"/>
</dbReference>
<keyword evidence="4" id="KW-0410">Iron transport</keyword>
<evidence type="ECO:0000259" key="10">
    <source>
        <dbReference type="PROSITE" id="PS50893"/>
    </source>
</evidence>
<evidence type="ECO:0000256" key="5">
    <source>
        <dbReference type="ARBA" id="ARBA00022741"/>
    </source>
</evidence>
<protein>
    <submittedName>
        <fullName evidence="11">ABC transporter ATP-binding protein</fullName>
    </submittedName>
</protein>
<keyword evidence="7" id="KW-0408">Iron</keyword>
<dbReference type="PROSITE" id="PS00211">
    <property type="entry name" value="ABC_TRANSPORTER_1"/>
    <property type="match status" value="1"/>
</dbReference>
<dbReference type="InterPro" id="IPR051535">
    <property type="entry name" value="Siderophore_ABC-ATPase"/>
</dbReference>
<keyword evidence="2" id="KW-0813">Transport</keyword>
<dbReference type="SUPFAM" id="SSF52540">
    <property type="entry name" value="P-loop containing nucleoside triphosphate hydrolases"/>
    <property type="match status" value="1"/>
</dbReference>
<dbReference type="AlphaFoldDB" id="A0A9Q4CD73"/>
<dbReference type="PANTHER" id="PTHR42771:SF2">
    <property type="entry name" value="IRON(3+)-HYDROXAMATE IMPORT ATP-BINDING PROTEIN FHUC"/>
    <property type="match status" value="1"/>
</dbReference>
<dbReference type="PANTHER" id="PTHR42771">
    <property type="entry name" value="IRON(3+)-HYDROXAMATE IMPORT ATP-BINDING PROTEIN FHUC"/>
    <property type="match status" value="1"/>
</dbReference>
<dbReference type="InterPro" id="IPR003439">
    <property type="entry name" value="ABC_transporter-like_ATP-bd"/>
</dbReference>
<dbReference type="InterPro" id="IPR017871">
    <property type="entry name" value="ABC_transporter-like_CS"/>
</dbReference>
<dbReference type="PROSITE" id="PS50893">
    <property type="entry name" value="ABC_TRANSPORTER_2"/>
    <property type="match status" value="1"/>
</dbReference>
<comment type="subcellular location">
    <subcellularLocation>
        <location evidence="1">Cell membrane</location>
        <topology evidence="1">Peripheral membrane protein</topology>
    </subcellularLocation>
</comment>
<evidence type="ECO:0000256" key="6">
    <source>
        <dbReference type="ARBA" id="ARBA00022840"/>
    </source>
</evidence>
<keyword evidence="5" id="KW-0547">Nucleotide-binding</keyword>
<dbReference type="GO" id="GO:0005886">
    <property type="term" value="C:plasma membrane"/>
    <property type="evidence" value="ECO:0007669"/>
    <property type="project" value="UniProtKB-SubCell"/>
</dbReference>
<dbReference type="GO" id="GO:0016887">
    <property type="term" value="F:ATP hydrolysis activity"/>
    <property type="evidence" value="ECO:0007669"/>
    <property type="project" value="InterPro"/>
</dbReference>
<dbReference type="SMART" id="SM00382">
    <property type="entry name" value="AAA"/>
    <property type="match status" value="1"/>
</dbReference>
<organism evidence="11 12">
    <name type="scientific">Corynebacterium antarcticum</name>
    <dbReference type="NCBI Taxonomy" id="2800405"/>
    <lineage>
        <taxon>Bacteria</taxon>
        <taxon>Bacillati</taxon>
        <taxon>Actinomycetota</taxon>
        <taxon>Actinomycetes</taxon>
        <taxon>Mycobacteriales</taxon>
        <taxon>Corynebacteriaceae</taxon>
        <taxon>Corynebacterium</taxon>
    </lineage>
</organism>
<evidence type="ECO:0000313" key="11">
    <source>
        <dbReference type="EMBL" id="MCX7538698.1"/>
    </source>
</evidence>
<feature type="domain" description="ABC transporter" evidence="10">
    <location>
        <begin position="16"/>
        <end position="252"/>
    </location>
</feature>
<dbReference type="GO" id="GO:0005524">
    <property type="term" value="F:ATP binding"/>
    <property type="evidence" value="ECO:0007669"/>
    <property type="project" value="UniProtKB-KW"/>
</dbReference>
<dbReference type="FunFam" id="3.40.50.300:FF:000134">
    <property type="entry name" value="Iron-enterobactin ABC transporter ATP-binding protein"/>
    <property type="match status" value="1"/>
</dbReference>
<sequence length="278" mass="29793">MNTDTHTRSAPGATALTARGIDVGYRDQRVISGLDIDIPRGAVTSVIGPNGCGKSTLLKALCRLLPLRAGEVTIDGTPLSRVPSRVLARRLGVLPQNPVAPEGVLVADLVVLGRHPHRSWIRQWAADDDDAVREALELTGVADLADRAVDSLSGGQRQRVWLSMALAQQTDILLLDEPTTYLGLAHSLDVLDLIDSMQADHGRTVVMVLHDLALACRYSDNLVVMRDGAVVAQGDPADIVTEELLDSVFGLNARILPDPVSDRPLIVPVGRRRLTGVA</sequence>
<keyword evidence="9" id="KW-0472">Membrane</keyword>
<dbReference type="GO" id="GO:0006826">
    <property type="term" value="P:iron ion transport"/>
    <property type="evidence" value="ECO:0007669"/>
    <property type="project" value="UniProtKB-KW"/>
</dbReference>
<gene>
    <name evidence="11" type="ORF">OS123_09150</name>
</gene>
<proteinExistence type="predicted"/>
<dbReference type="EMBL" id="JAPMKX010000004">
    <property type="protein sequence ID" value="MCX7538698.1"/>
    <property type="molecule type" value="Genomic_DNA"/>
</dbReference>
<evidence type="ECO:0000256" key="9">
    <source>
        <dbReference type="ARBA" id="ARBA00023136"/>
    </source>
</evidence>
<comment type="caution">
    <text evidence="11">The sequence shown here is derived from an EMBL/GenBank/DDBJ whole genome shotgun (WGS) entry which is preliminary data.</text>
</comment>
<keyword evidence="6 11" id="KW-0067">ATP-binding</keyword>
<keyword evidence="3" id="KW-1003">Cell membrane</keyword>
<dbReference type="CDD" id="cd03214">
    <property type="entry name" value="ABC_Iron-Siderophores_B12_Hemin"/>
    <property type="match status" value="1"/>
</dbReference>
<dbReference type="InterPro" id="IPR027417">
    <property type="entry name" value="P-loop_NTPase"/>
</dbReference>